<dbReference type="AlphaFoldDB" id="A0AAD5CLN6"/>
<evidence type="ECO:0000313" key="2">
    <source>
        <dbReference type="Proteomes" id="UP001206925"/>
    </source>
</evidence>
<proteinExistence type="predicted"/>
<evidence type="ECO:0000313" key="1">
    <source>
        <dbReference type="EMBL" id="KAI7742791.1"/>
    </source>
</evidence>
<feature type="non-terminal residue" evidence="1">
    <location>
        <position position="1"/>
    </location>
</feature>
<accession>A0AAD5CLN6</accession>
<dbReference type="Proteomes" id="UP001206925">
    <property type="component" value="Unassembled WGS sequence"/>
</dbReference>
<gene>
    <name evidence="1" type="ORF">M8C21_005336</name>
</gene>
<name>A0AAD5CLN6_AMBAR</name>
<comment type="caution">
    <text evidence="1">The sequence shown here is derived from an EMBL/GenBank/DDBJ whole genome shotgun (WGS) entry which is preliminary data.</text>
</comment>
<dbReference type="EMBL" id="JAMZMK010007894">
    <property type="protein sequence ID" value="KAI7742791.1"/>
    <property type="molecule type" value="Genomic_DNA"/>
</dbReference>
<keyword evidence="2" id="KW-1185">Reference proteome</keyword>
<reference evidence="1" key="1">
    <citation type="submission" date="2022-06" db="EMBL/GenBank/DDBJ databases">
        <title>Uncovering the hologenomic basis of an extraordinary plant invasion.</title>
        <authorList>
            <person name="Bieker V.C."/>
            <person name="Martin M.D."/>
            <person name="Gilbert T."/>
            <person name="Hodgins K."/>
            <person name="Battlay P."/>
            <person name="Petersen B."/>
            <person name="Wilson J."/>
        </authorList>
    </citation>
    <scope>NUCLEOTIDE SEQUENCE</scope>
    <source>
        <strain evidence="1">AA19_3_7</strain>
        <tissue evidence="1">Leaf</tissue>
    </source>
</reference>
<sequence length="80" mass="8769">YKTIDLTDAAEKDPRTGITTCIVNNALFLQQPDTLNTTSSSASVSMTPTPFTPDIATSNKKHKEAIAKAVCLNTRRRKRC</sequence>
<organism evidence="1 2">
    <name type="scientific">Ambrosia artemisiifolia</name>
    <name type="common">Common ragweed</name>
    <dbReference type="NCBI Taxonomy" id="4212"/>
    <lineage>
        <taxon>Eukaryota</taxon>
        <taxon>Viridiplantae</taxon>
        <taxon>Streptophyta</taxon>
        <taxon>Embryophyta</taxon>
        <taxon>Tracheophyta</taxon>
        <taxon>Spermatophyta</taxon>
        <taxon>Magnoliopsida</taxon>
        <taxon>eudicotyledons</taxon>
        <taxon>Gunneridae</taxon>
        <taxon>Pentapetalae</taxon>
        <taxon>asterids</taxon>
        <taxon>campanulids</taxon>
        <taxon>Asterales</taxon>
        <taxon>Asteraceae</taxon>
        <taxon>Asteroideae</taxon>
        <taxon>Heliantheae alliance</taxon>
        <taxon>Heliantheae</taxon>
        <taxon>Ambrosia</taxon>
    </lineage>
</organism>
<protein>
    <submittedName>
        <fullName evidence="1">Uncharacterized protein</fullName>
    </submittedName>
</protein>